<dbReference type="AlphaFoldDB" id="A0A9Q0FIA0"/>
<accession>A0A9Q0FIA0</accession>
<dbReference type="InterPro" id="IPR002401">
    <property type="entry name" value="Cyt_P450_E_grp-I"/>
</dbReference>
<dbReference type="SUPFAM" id="SSF48264">
    <property type="entry name" value="Cytochrome P450"/>
    <property type="match status" value="1"/>
</dbReference>
<evidence type="ECO:0000256" key="2">
    <source>
        <dbReference type="ARBA" id="ARBA00022723"/>
    </source>
</evidence>
<keyword evidence="4 5" id="KW-0349">Heme</keyword>
<reference evidence="7" key="1">
    <citation type="submission" date="2022-02" db="EMBL/GenBank/DDBJ databases">
        <authorList>
            <person name="Henning P.M."/>
            <person name="McCubbin A.G."/>
            <person name="Shore J.S."/>
        </authorList>
    </citation>
    <scope>NUCLEOTIDE SEQUENCE</scope>
    <source>
        <strain evidence="7">F60SS</strain>
        <tissue evidence="7">Leaves</tissue>
    </source>
</reference>
<dbReference type="GO" id="GO:0004497">
    <property type="term" value="F:monooxygenase activity"/>
    <property type="evidence" value="ECO:0007669"/>
    <property type="project" value="UniProtKB-KW"/>
</dbReference>
<keyword evidence="5" id="KW-0560">Oxidoreductase</keyword>
<comment type="cofactor">
    <cofactor evidence="4">
        <name>heme</name>
        <dbReference type="ChEBI" id="CHEBI:30413"/>
    </cofactor>
</comment>
<dbReference type="Gene3D" id="1.10.630.10">
    <property type="entry name" value="Cytochrome P450"/>
    <property type="match status" value="1"/>
</dbReference>
<dbReference type="InterPro" id="IPR001128">
    <property type="entry name" value="Cyt_P450"/>
</dbReference>
<dbReference type="InterPro" id="IPR036396">
    <property type="entry name" value="Cyt_P450_sf"/>
</dbReference>
<dbReference type="PROSITE" id="PS00086">
    <property type="entry name" value="CYTOCHROME_P450"/>
    <property type="match status" value="1"/>
</dbReference>
<keyword evidence="6" id="KW-0812">Transmembrane</keyword>
<evidence type="ECO:0000256" key="1">
    <source>
        <dbReference type="ARBA" id="ARBA00010617"/>
    </source>
</evidence>
<dbReference type="PANTHER" id="PTHR47955">
    <property type="entry name" value="CYTOCHROME P450 FAMILY 71 PROTEIN"/>
    <property type="match status" value="1"/>
</dbReference>
<dbReference type="PRINTS" id="PR00385">
    <property type="entry name" value="P450"/>
</dbReference>
<dbReference type="Proteomes" id="UP001141552">
    <property type="component" value="Unassembled WGS sequence"/>
</dbReference>
<name>A0A9Q0FIA0_9ROSI</name>
<evidence type="ECO:0000256" key="4">
    <source>
        <dbReference type="PIRSR" id="PIRSR602401-1"/>
    </source>
</evidence>
<keyword evidence="3 4" id="KW-0408">Iron</keyword>
<gene>
    <name evidence="7" type="ORF">Tsubulata_011111</name>
</gene>
<sequence length="507" mass="57481">MEQQLLGVIFSVPFILCLLLLSLLLLVYKFTGHGRINQLLPPSPPKLPVIGNLHQLGKLPHRSLRALSEKYGPLMLLHLGQAPTLVVSSADTAREVMKTHDTVFSNRPKTTAADIFFYGCVDVGFSPYGEYWRQAKKICVLELLSGKRVQSFHYVMEEEVKGLVDRIRCASLEGSSVNLSEMLVATSNNVISRCVLGRKADEEVGKSKYGELSRRLLQQFTDFSFGDILSSLGWMDYITGLVPKLKATSRAFDALLDKVIEEHNIRDKDDDERFAGNDFVHILLRHQKCDRLDIPLTRDNLKAILMDMFVGGTDTSSTTLEWAMAELLKNPNVARKVQEEVRSIVRKKPKVEPADIKQMYYLKCIIKETLRLHPAAPLLVPRETSSSVEIGRYRIPPKTRVLVNALAIQTDPKLWRNPEGFSPERFENNPTDYKCQEYHLIPFGGGRRMCPGITFGVTFMELLLANLLYWFDWKLANEEPGEDLDMTECFGLTVHKKVPLYVVPTLI</sequence>
<dbReference type="InterPro" id="IPR017972">
    <property type="entry name" value="Cyt_P450_CS"/>
</dbReference>
<dbReference type="EMBL" id="JAKUCV010005510">
    <property type="protein sequence ID" value="KAJ4830887.1"/>
    <property type="molecule type" value="Genomic_DNA"/>
</dbReference>
<dbReference type="OrthoDB" id="839430at2759"/>
<protein>
    <recommendedName>
        <fullName evidence="9">Cytochrome P450</fullName>
    </recommendedName>
</protein>
<comment type="caution">
    <text evidence="7">The sequence shown here is derived from an EMBL/GenBank/DDBJ whole genome shotgun (WGS) entry which is preliminary data.</text>
</comment>
<evidence type="ECO:0008006" key="9">
    <source>
        <dbReference type="Google" id="ProtNLM"/>
    </source>
</evidence>
<dbReference type="CDD" id="cd11072">
    <property type="entry name" value="CYP71-like"/>
    <property type="match status" value="1"/>
</dbReference>
<feature type="binding site" description="axial binding residue" evidence="4">
    <location>
        <position position="450"/>
    </location>
    <ligand>
        <name>heme</name>
        <dbReference type="ChEBI" id="CHEBI:30413"/>
    </ligand>
    <ligandPart>
        <name>Fe</name>
        <dbReference type="ChEBI" id="CHEBI:18248"/>
    </ligandPart>
</feature>
<keyword evidence="2 4" id="KW-0479">Metal-binding</keyword>
<dbReference type="PANTHER" id="PTHR47955:SF15">
    <property type="entry name" value="CYTOCHROME P450 71A2-LIKE"/>
    <property type="match status" value="1"/>
</dbReference>
<dbReference type="PRINTS" id="PR00463">
    <property type="entry name" value="EP450I"/>
</dbReference>
<organism evidence="7 8">
    <name type="scientific">Turnera subulata</name>
    <dbReference type="NCBI Taxonomy" id="218843"/>
    <lineage>
        <taxon>Eukaryota</taxon>
        <taxon>Viridiplantae</taxon>
        <taxon>Streptophyta</taxon>
        <taxon>Embryophyta</taxon>
        <taxon>Tracheophyta</taxon>
        <taxon>Spermatophyta</taxon>
        <taxon>Magnoliopsida</taxon>
        <taxon>eudicotyledons</taxon>
        <taxon>Gunneridae</taxon>
        <taxon>Pentapetalae</taxon>
        <taxon>rosids</taxon>
        <taxon>fabids</taxon>
        <taxon>Malpighiales</taxon>
        <taxon>Passifloraceae</taxon>
        <taxon>Turnera</taxon>
    </lineage>
</organism>
<keyword evidence="6" id="KW-1133">Transmembrane helix</keyword>
<evidence type="ECO:0000256" key="3">
    <source>
        <dbReference type="ARBA" id="ARBA00023004"/>
    </source>
</evidence>
<evidence type="ECO:0000313" key="8">
    <source>
        <dbReference type="Proteomes" id="UP001141552"/>
    </source>
</evidence>
<dbReference type="GO" id="GO:0016705">
    <property type="term" value="F:oxidoreductase activity, acting on paired donors, with incorporation or reduction of molecular oxygen"/>
    <property type="evidence" value="ECO:0007669"/>
    <property type="project" value="InterPro"/>
</dbReference>
<dbReference type="FunFam" id="1.10.630.10:FF:000011">
    <property type="entry name" value="Cytochrome P450 83B1"/>
    <property type="match status" value="1"/>
</dbReference>
<keyword evidence="8" id="KW-1185">Reference proteome</keyword>
<reference evidence="7" key="2">
    <citation type="journal article" date="2023" name="Plants (Basel)">
        <title>Annotation of the Turnera subulata (Passifloraceae) Draft Genome Reveals the S-Locus Evolved after the Divergence of Turneroideae from Passifloroideae in a Stepwise Manner.</title>
        <authorList>
            <person name="Henning P.M."/>
            <person name="Roalson E.H."/>
            <person name="Mir W."/>
            <person name="McCubbin A.G."/>
            <person name="Shore J.S."/>
        </authorList>
    </citation>
    <scope>NUCLEOTIDE SEQUENCE</scope>
    <source>
        <strain evidence="7">F60SS</strain>
    </source>
</reference>
<proteinExistence type="inferred from homology"/>
<keyword evidence="6" id="KW-0472">Membrane</keyword>
<dbReference type="GO" id="GO:0005506">
    <property type="term" value="F:iron ion binding"/>
    <property type="evidence" value="ECO:0007669"/>
    <property type="project" value="InterPro"/>
</dbReference>
<evidence type="ECO:0000256" key="5">
    <source>
        <dbReference type="RuleBase" id="RU000461"/>
    </source>
</evidence>
<dbReference type="GO" id="GO:0020037">
    <property type="term" value="F:heme binding"/>
    <property type="evidence" value="ECO:0007669"/>
    <property type="project" value="InterPro"/>
</dbReference>
<feature type="transmembrane region" description="Helical" evidence="6">
    <location>
        <begin position="6"/>
        <end position="28"/>
    </location>
</feature>
<keyword evidence="5" id="KW-0503">Monooxygenase</keyword>
<evidence type="ECO:0000256" key="6">
    <source>
        <dbReference type="SAM" id="Phobius"/>
    </source>
</evidence>
<dbReference type="Pfam" id="PF00067">
    <property type="entry name" value="p450"/>
    <property type="match status" value="1"/>
</dbReference>
<comment type="similarity">
    <text evidence="1 5">Belongs to the cytochrome P450 family.</text>
</comment>
<evidence type="ECO:0000313" key="7">
    <source>
        <dbReference type="EMBL" id="KAJ4830887.1"/>
    </source>
</evidence>